<protein>
    <submittedName>
        <fullName evidence="1">Uncharacterized protein</fullName>
    </submittedName>
</protein>
<dbReference type="AlphaFoldDB" id="A0A974BTI1"/>
<accession>A0A974BTI1</accession>
<evidence type="ECO:0000313" key="2">
    <source>
        <dbReference type="Proteomes" id="UP000694892"/>
    </source>
</evidence>
<reference evidence="2" key="1">
    <citation type="journal article" date="2016" name="Nature">
        <title>Genome evolution in the allotetraploid frog Xenopus laevis.</title>
        <authorList>
            <person name="Session A.M."/>
            <person name="Uno Y."/>
            <person name="Kwon T."/>
            <person name="Chapman J.A."/>
            <person name="Toyoda A."/>
            <person name="Takahashi S."/>
            <person name="Fukui A."/>
            <person name="Hikosaka A."/>
            <person name="Suzuki A."/>
            <person name="Kondo M."/>
            <person name="van Heeringen S.J."/>
            <person name="Quigley I."/>
            <person name="Heinz S."/>
            <person name="Ogino H."/>
            <person name="Ochi H."/>
            <person name="Hellsten U."/>
            <person name="Lyons J.B."/>
            <person name="Simakov O."/>
            <person name="Putnam N."/>
            <person name="Stites J."/>
            <person name="Kuroki Y."/>
            <person name="Tanaka T."/>
            <person name="Michiue T."/>
            <person name="Watanabe M."/>
            <person name="Bogdanovic O."/>
            <person name="Lister R."/>
            <person name="Georgiou G."/>
            <person name="Paranjpe S.S."/>
            <person name="van Kruijsbergen I."/>
            <person name="Shu S."/>
            <person name="Carlson J."/>
            <person name="Kinoshita T."/>
            <person name="Ohta Y."/>
            <person name="Mawaribuchi S."/>
            <person name="Jenkins J."/>
            <person name="Grimwood J."/>
            <person name="Schmutz J."/>
            <person name="Mitros T."/>
            <person name="Mozaffari S.V."/>
            <person name="Suzuki Y."/>
            <person name="Haramoto Y."/>
            <person name="Yamamoto T.S."/>
            <person name="Takagi C."/>
            <person name="Heald R."/>
            <person name="Miller K."/>
            <person name="Haudenschild C."/>
            <person name="Kitzman J."/>
            <person name="Nakayama T."/>
            <person name="Izutsu Y."/>
            <person name="Robert J."/>
            <person name="Fortriede J."/>
            <person name="Burns K."/>
            <person name="Lotay V."/>
            <person name="Karimi K."/>
            <person name="Yasuoka Y."/>
            <person name="Dichmann D.S."/>
            <person name="Flajnik M.F."/>
            <person name="Houston D.W."/>
            <person name="Shendure J."/>
            <person name="DuPasquier L."/>
            <person name="Vize P.D."/>
            <person name="Zorn A.M."/>
            <person name="Ito M."/>
            <person name="Marcotte E.M."/>
            <person name="Wallingford J.B."/>
            <person name="Ito Y."/>
            <person name="Asashima M."/>
            <person name="Ueno N."/>
            <person name="Matsuda Y."/>
            <person name="Veenstra G.J."/>
            <person name="Fujiyama A."/>
            <person name="Harland R.M."/>
            <person name="Taira M."/>
            <person name="Rokhsar D.S."/>
        </authorList>
    </citation>
    <scope>NUCLEOTIDE SEQUENCE [LARGE SCALE GENOMIC DNA]</scope>
    <source>
        <strain evidence="2">J</strain>
    </source>
</reference>
<dbReference type="EMBL" id="CM004483">
    <property type="protein sequence ID" value="OCT60643.1"/>
    <property type="molecule type" value="Genomic_DNA"/>
</dbReference>
<sequence>MFMVSYFFGLPFSHRHFTSGASLYTFNMVLYTGAPLSHPVYPAFFFTSSLSVQKPGSAGCLGSNGLEGNAAFTLWLKGTHMYAAIFPSFPLLPPPFHQRCLLTPKIWFYTQEHP</sequence>
<organism evidence="1 2">
    <name type="scientific">Xenopus laevis</name>
    <name type="common">African clawed frog</name>
    <dbReference type="NCBI Taxonomy" id="8355"/>
    <lineage>
        <taxon>Eukaryota</taxon>
        <taxon>Metazoa</taxon>
        <taxon>Chordata</taxon>
        <taxon>Craniata</taxon>
        <taxon>Vertebrata</taxon>
        <taxon>Euteleostomi</taxon>
        <taxon>Amphibia</taxon>
        <taxon>Batrachia</taxon>
        <taxon>Anura</taxon>
        <taxon>Pipoidea</taxon>
        <taxon>Pipidae</taxon>
        <taxon>Xenopodinae</taxon>
        <taxon>Xenopus</taxon>
        <taxon>Xenopus</taxon>
    </lineage>
</organism>
<proteinExistence type="predicted"/>
<evidence type="ECO:0000313" key="1">
    <source>
        <dbReference type="EMBL" id="OCT60643.1"/>
    </source>
</evidence>
<gene>
    <name evidence="1" type="ORF">XELAEV_18046663mg</name>
</gene>
<name>A0A974BTI1_XENLA</name>
<dbReference type="Proteomes" id="UP000694892">
    <property type="component" value="Chromosome 9_10S"/>
</dbReference>